<dbReference type="EMBL" id="KY290955">
    <property type="protein sequence ID" value="APU01544.1"/>
    <property type="molecule type" value="Genomic_DNA"/>
</dbReference>
<sequence>MRIFLICLMVCVLVACSSKPIPETKLTFHPNRPVAVKTYVPKWTVVKEGDTTFVGMTYEESLRYRAWLEKIGVYIDSQNRMLCSYRKELKEPQCIKAP</sequence>
<proteinExistence type="predicted"/>
<organism evidence="1 2">
    <name type="scientific">Aeromonas phage 65.2</name>
    <dbReference type="NCBI Taxonomy" id="1932896"/>
    <lineage>
        <taxon>Viruses</taxon>
        <taxon>Duplodnaviria</taxon>
        <taxon>Heunggongvirae</taxon>
        <taxon>Uroviricota</taxon>
        <taxon>Caudoviricetes</taxon>
        <taxon>Pantevenvirales</taxon>
        <taxon>Straboviridae</taxon>
        <taxon>Emmerichvirinae</taxon>
        <taxon>Ishigurovirus</taxon>
        <taxon>Ishigurovirus osborne</taxon>
    </lineage>
</organism>
<name>A0A219YC03_9CAUD</name>
<reference evidence="1 2" key="1">
    <citation type="journal article" date="2017" name="Sci. Rep.">
        <title>Characterization and diversity of phages infecting Aeromonas salmonicida subsp. salmonicida.</title>
        <authorList>
            <person name="Vincent A.T."/>
            <person name="Paquet V.E."/>
            <person name="Bernatchez A."/>
            <person name="Tremblay D.M."/>
            <person name="Moineau S."/>
            <person name="Charette S.J."/>
        </authorList>
    </citation>
    <scope>NUCLEOTIDE SEQUENCE [LARGE SCALE GENOMIC DNA]</scope>
</reference>
<dbReference type="PROSITE" id="PS51257">
    <property type="entry name" value="PROKAR_LIPOPROTEIN"/>
    <property type="match status" value="1"/>
</dbReference>
<accession>A0A219YC03</accession>
<evidence type="ECO:0000313" key="2">
    <source>
        <dbReference type="Proteomes" id="UP000225215"/>
    </source>
</evidence>
<evidence type="ECO:0000313" key="1">
    <source>
        <dbReference type="EMBL" id="APU01544.1"/>
    </source>
</evidence>
<protein>
    <submittedName>
        <fullName evidence="1">Outer membrane lipoprotein</fullName>
    </submittedName>
</protein>
<dbReference type="Proteomes" id="UP000225215">
    <property type="component" value="Segment"/>
</dbReference>
<keyword evidence="1" id="KW-0449">Lipoprotein</keyword>